<gene>
    <name evidence="4" type="ORF">EGW08_013058</name>
</gene>
<evidence type="ECO:0000256" key="2">
    <source>
        <dbReference type="SAM" id="Phobius"/>
    </source>
</evidence>
<dbReference type="Gene3D" id="2.60.40.10">
    <property type="entry name" value="Immunoglobulins"/>
    <property type="match status" value="1"/>
</dbReference>
<evidence type="ECO:0008006" key="6">
    <source>
        <dbReference type="Google" id="ProtNLM"/>
    </source>
</evidence>
<feature type="region of interest" description="Disordered" evidence="1">
    <location>
        <begin position="367"/>
        <end position="434"/>
    </location>
</feature>
<accession>A0A3S1BZW3</accession>
<feature type="transmembrane region" description="Helical" evidence="2">
    <location>
        <begin position="510"/>
        <end position="527"/>
    </location>
</feature>
<keyword evidence="5" id="KW-1185">Reference proteome</keyword>
<dbReference type="AlphaFoldDB" id="A0A3S1BZW3"/>
<feature type="signal peptide" evidence="3">
    <location>
        <begin position="1"/>
        <end position="25"/>
    </location>
</feature>
<feature type="region of interest" description="Disordered" evidence="1">
    <location>
        <begin position="298"/>
        <end position="334"/>
    </location>
</feature>
<feature type="region of interest" description="Disordered" evidence="1">
    <location>
        <begin position="459"/>
        <end position="500"/>
    </location>
</feature>
<dbReference type="InterPro" id="IPR013783">
    <property type="entry name" value="Ig-like_fold"/>
</dbReference>
<evidence type="ECO:0000313" key="4">
    <source>
        <dbReference type="EMBL" id="RUS79179.1"/>
    </source>
</evidence>
<dbReference type="Proteomes" id="UP000271974">
    <property type="component" value="Unassembled WGS sequence"/>
</dbReference>
<protein>
    <recommendedName>
        <fullName evidence="6">Ig-like domain-containing protein</fullName>
    </recommendedName>
</protein>
<feature type="compositionally biased region" description="Polar residues" evidence="1">
    <location>
        <begin position="415"/>
        <end position="426"/>
    </location>
</feature>
<sequence length="545" mass="59680">MQAGGGRHSSLVCWLLCLVLARVASDQSSLTVQSQRIQELHACTGTSAYIPWPMKVMSRSGHTATVITLSFRERRGFRDTEIASYTLKNKLVGKHRYKERLEMSEEHSGVFLKSVGLADDGIFTAQARTASGRVWTRSTNLTVHVRPVIKGEKLTVGKAELLSPGASPKLHCVKLTCGLLEYIGYPPTHYVWQSQSKVLAVEAAQDDVESVLELCGPFQEEVTCSIGGFSSICTYDYVGSIFVDLPAPLTNTSEVVSAAVSNDLVLMIVAPVLAVGIPLCILAAWLLSHLMGDRRRRAWSSQPNHGEGTDIEDNMLTNQSLQAGDRSEEDEDVDTIGRSRATLNGIPGEQQGHNSVSVRILEGDRVHRTSSPWPGSQHPSANCNSVRPPGRHGNQGNHGHSERPAGSPDSVAKSALSSLDSRSTGDGSAVVPASGSNLEVYHGRERAFSQDNTLVKTPRVGFDVGTRDQGEIHRASEDEEEEEEEEDDDDEESQQPLVEESYQTPVRFRALAFIYFHSVLLNVYIVLNEKPVRFCMFDILAAVSW</sequence>
<reference evidence="4 5" key="1">
    <citation type="submission" date="2019-01" db="EMBL/GenBank/DDBJ databases">
        <title>A draft genome assembly of the solar-powered sea slug Elysia chlorotica.</title>
        <authorList>
            <person name="Cai H."/>
            <person name="Li Q."/>
            <person name="Fang X."/>
            <person name="Li J."/>
            <person name="Curtis N.E."/>
            <person name="Altenburger A."/>
            <person name="Shibata T."/>
            <person name="Feng M."/>
            <person name="Maeda T."/>
            <person name="Schwartz J.A."/>
            <person name="Shigenobu S."/>
            <person name="Lundholm N."/>
            <person name="Nishiyama T."/>
            <person name="Yang H."/>
            <person name="Hasebe M."/>
            <person name="Li S."/>
            <person name="Pierce S.K."/>
            <person name="Wang J."/>
        </authorList>
    </citation>
    <scope>NUCLEOTIDE SEQUENCE [LARGE SCALE GENOMIC DNA]</scope>
    <source>
        <strain evidence="4">EC2010</strain>
        <tissue evidence="4">Whole organism of an adult</tissue>
    </source>
</reference>
<name>A0A3S1BZW3_ELYCH</name>
<keyword evidence="3" id="KW-0732">Signal</keyword>
<keyword evidence="2" id="KW-0812">Transmembrane</keyword>
<dbReference type="EMBL" id="RQTK01000466">
    <property type="protein sequence ID" value="RUS79179.1"/>
    <property type="molecule type" value="Genomic_DNA"/>
</dbReference>
<feature type="transmembrane region" description="Helical" evidence="2">
    <location>
        <begin position="264"/>
        <end position="287"/>
    </location>
</feature>
<proteinExistence type="predicted"/>
<feature type="compositionally biased region" description="Polar residues" evidence="1">
    <location>
        <begin position="369"/>
        <end position="385"/>
    </location>
</feature>
<evidence type="ECO:0000256" key="3">
    <source>
        <dbReference type="SAM" id="SignalP"/>
    </source>
</evidence>
<comment type="caution">
    <text evidence="4">The sequence shown here is derived from an EMBL/GenBank/DDBJ whole genome shotgun (WGS) entry which is preliminary data.</text>
</comment>
<feature type="compositionally biased region" description="Basic and acidic residues" evidence="1">
    <location>
        <begin position="465"/>
        <end position="476"/>
    </location>
</feature>
<evidence type="ECO:0000313" key="5">
    <source>
        <dbReference type="Proteomes" id="UP000271974"/>
    </source>
</evidence>
<feature type="chain" id="PRO_5018532486" description="Ig-like domain-containing protein" evidence="3">
    <location>
        <begin position="26"/>
        <end position="545"/>
    </location>
</feature>
<organism evidence="4 5">
    <name type="scientific">Elysia chlorotica</name>
    <name type="common">Eastern emerald elysia</name>
    <name type="synonym">Sea slug</name>
    <dbReference type="NCBI Taxonomy" id="188477"/>
    <lineage>
        <taxon>Eukaryota</taxon>
        <taxon>Metazoa</taxon>
        <taxon>Spiralia</taxon>
        <taxon>Lophotrochozoa</taxon>
        <taxon>Mollusca</taxon>
        <taxon>Gastropoda</taxon>
        <taxon>Heterobranchia</taxon>
        <taxon>Euthyneura</taxon>
        <taxon>Panpulmonata</taxon>
        <taxon>Sacoglossa</taxon>
        <taxon>Placobranchoidea</taxon>
        <taxon>Plakobranchidae</taxon>
        <taxon>Elysia</taxon>
    </lineage>
</organism>
<feature type="compositionally biased region" description="Acidic residues" evidence="1">
    <location>
        <begin position="477"/>
        <end position="493"/>
    </location>
</feature>
<dbReference type="OrthoDB" id="6148171at2759"/>
<keyword evidence="2" id="KW-0472">Membrane</keyword>
<keyword evidence="2" id="KW-1133">Transmembrane helix</keyword>
<evidence type="ECO:0000256" key="1">
    <source>
        <dbReference type="SAM" id="MobiDB-lite"/>
    </source>
</evidence>